<reference evidence="4 5" key="1">
    <citation type="journal article" date="2019" name="ISME J.">
        <title>Genome analyses of uncultured TG2/ZB3 bacteria in 'Margulisbacteria' specifically attached to ectosymbiotic spirochetes of protists in the termite gut.</title>
        <authorList>
            <person name="Utami Y.D."/>
            <person name="Kuwahara H."/>
            <person name="Igai K."/>
            <person name="Murakami T."/>
            <person name="Sugaya K."/>
            <person name="Morikawa T."/>
            <person name="Nagura Y."/>
            <person name="Yuki M."/>
            <person name="Deevong P."/>
            <person name="Inoue T."/>
            <person name="Kihara K."/>
            <person name="Lo N."/>
            <person name="Yamada A."/>
            <person name="Ohkuma M."/>
            <person name="Hongoh Y."/>
        </authorList>
    </citation>
    <scope>NUCLEOTIDE SEQUENCE [LARGE SCALE GENOMIC DNA]</scope>
    <source>
        <strain evidence="4">NkOx7-01</strain>
    </source>
</reference>
<proteinExistence type="predicted"/>
<dbReference type="InterPro" id="IPR011330">
    <property type="entry name" value="Glyco_hydro/deAcase_b/a-brl"/>
</dbReference>
<dbReference type="Gene3D" id="3.20.20.370">
    <property type="entry name" value="Glycoside hydrolase/deacetylase"/>
    <property type="match status" value="1"/>
</dbReference>
<dbReference type="Proteomes" id="UP000269352">
    <property type="component" value="Unassembled WGS sequence"/>
</dbReference>
<evidence type="ECO:0000256" key="1">
    <source>
        <dbReference type="ARBA" id="ARBA00004613"/>
    </source>
</evidence>
<sequence length="239" mass="26900">MYLFKIILFLLVLLGVSVAAPQIPIIMYHHIRQPQPSDSAVLRDLSCAPETFTRHVEAFQQAGYQTITFEDIVRGQIPARPVMLTIDDGYQDAYVAYAILRQRNQKAVFFVTTRYLGDGRHLTPVQLREMARGGMEIGSHSISHADLSALSLANCKKEIAESKKFLEDLLGKKIISFCYPSGRVNADVRRLVKNSGYLYARTTRPGLGNLDTEPHTLRVFRVHDNTQAAELLRQIEAGK</sequence>
<protein>
    <submittedName>
        <fullName evidence="4">Polysaccharide deacetylase</fullName>
    </submittedName>
</protein>
<dbReference type="PROSITE" id="PS51677">
    <property type="entry name" value="NODB"/>
    <property type="match status" value="1"/>
</dbReference>
<gene>
    <name evidence="4" type="ORF">NO1_0230</name>
</gene>
<dbReference type="CDD" id="cd10918">
    <property type="entry name" value="CE4_NodB_like_5s_6s"/>
    <property type="match status" value="1"/>
</dbReference>
<dbReference type="GO" id="GO:0005576">
    <property type="term" value="C:extracellular region"/>
    <property type="evidence" value="ECO:0007669"/>
    <property type="project" value="UniProtKB-SubCell"/>
</dbReference>
<keyword evidence="2" id="KW-0732">Signal</keyword>
<comment type="caution">
    <text evidence="4">The sequence shown here is derived from an EMBL/GenBank/DDBJ whole genome shotgun (WGS) entry which is preliminary data.</text>
</comment>
<dbReference type="EMBL" id="BGZN01000002">
    <property type="protein sequence ID" value="GBR72734.1"/>
    <property type="molecule type" value="Genomic_DNA"/>
</dbReference>
<organism evidence="4 5">
    <name type="scientific">Termititenax aidoneus</name>
    <dbReference type="NCBI Taxonomy" id="2218524"/>
    <lineage>
        <taxon>Bacteria</taxon>
        <taxon>Bacillati</taxon>
        <taxon>Candidatus Margulisiibacteriota</taxon>
        <taxon>Candidatus Termititenacia</taxon>
        <taxon>Candidatus Termititenacales</taxon>
        <taxon>Candidatus Termititenacaceae</taxon>
        <taxon>Candidatus Termititenax</taxon>
    </lineage>
</organism>
<dbReference type="InterPro" id="IPR002509">
    <property type="entry name" value="NODB_dom"/>
</dbReference>
<keyword evidence="5" id="KW-1185">Reference proteome</keyword>
<dbReference type="SUPFAM" id="SSF88713">
    <property type="entry name" value="Glycoside hydrolase/deacetylase"/>
    <property type="match status" value="1"/>
</dbReference>
<dbReference type="GO" id="GO:0016810">
    <property type="term" value="F:hydrolase activity, acting on carbon-nitrogen (but not peptide) bonds"/>
    <property type="evidence" value="ECO:0007669"/>
    <property type="project" value="InterPro"/>
</dbReference>
<dbReference type="Pfam" id="PF01522">
    <property type="entry name" value="Polysacc_deac_1"/>
    <property type="match status" value="1"/>
</dbReference>
<comment type="subcellular location">
    <subcellularLocation>
        <location evidence="1">Secreted</location>
    </subcellularLocation>
</comment>
<feature type="domain" description="NodB homology" evidence="3">
    <location>
        <begin position="80"/>
        <end position="239"/>
    </location>
</feature>
<evidence type="ECO:0000313" key="5">
    <source>
        <dbReference type="Proteomes" id="UP000269352"/>
    </source>
</evidence>
<dbReference type="PANTHER" id="PTHR34216">
    <property type="match status" value="1"/>
</dbReference>
<dbReference type="GO" id="GO:0005975">
    <property type="term" value="P:carbohydrate metabolic process"/>
    <property type="evidence" value="ECO:0007669"/>
    <property type="project" value="InterPro"/>
</dbReference>
<dbReference type="InterPro" id="IPR051398">
    <property type="entry name" value="Polysacch_Deacetylase"/>
</dbReference>
<name>A0A388T9K2_TERA1</name>
<dbReference type="AlphaFoldDB" id="A0A388T9K2"/>
<evidence type="ECO:0000259" key="3">
    <source>
        <dbReference type="PROSITE" id="PS51677"/>
    </source>
</evidence>
<accession>A0A388T9K2</accession>
<dbReference type="PANTHER" id="PTHR34216:SF3">
    <property type="entry name" value="POLY-BETA-1,6-N-ACETYL-D-GLUCOSAMINE N-DEACETYLASE"/>
    <property type="match status" value="1"/>
</dbReference>
<evidence type="ECO:0000313" key="4">
    <source>
        <dbReference type="EMBL" id="GBR72734.1"/>
    </source>
</evidence>
<evidence type="ECO:0000256" key="2">
    <source>
        <dbReference type="ARBA" id="ARBA00022729"/>
    </source>
</evidence>